<evidence type="ECO:0000256" key="1">
    <source>
        <dbReference type="SAM" id="MobiDB-lite"/>
    </source>
</evidence>
<evidence type="ECO:0000313" key="2">
    <source>
        <dbReference type="EMBL" id="KAG2588763.1"/>
    </source>
</evidence>
<dbReference type="AlphaFoldDB" id="A0A8T0RW59"/>
<evidence type="ECO:0000313" key="3">
    <source>
        <dbReference type="Proteomes" id="UP000823388"/>
    </source>
</evidence>
<name>A0A8T0RW59_PANVG</name>
<dbReference type="EMBL" id="CM029046">
    <property type="protein sequence ID" value="KAG2588763.1"/>
    <property type="molecule type" value="Genomic_DNA"/>
</dbReference>
<protein>
    <submittedName>
        <fullName evidence="2">Uncharacterized protein</fullName>
    </submittedName>
</protein>
<sequence length="155" mass="17234">MCLWSRAPRCAAPSASLGRVASPSPLPLFPKALAAMGLAARVNQPRPALDTVLRSGETPPPWRRRIQPREYSRMGGRGGHGRQRRRGIVAGDVAVEEEARRRCRRRSPVATSRRRRLCWGTEVLHDMQAWRRRLHSLAGTTSTASLVAAAPFQRP</sequence>
<dbReference type="Proteomes" id="UP000823388">
    <property type="component" value="Chromosome 5N"/>
</dbReference>
<gene>
    <name evidence="2" type="ORF">PVAP13_5NG398200</name>
</gene>
<organism evidence="2 3">
    <name type="scientific">Panicum virgatum</name>
    <name type="common">Blackwell switchgrass</name>
    <dbReference type="NCBI Taxonomy" id="38727"/>
    <lineage>
        <taxon>Eukaryota</taxon>
        <taxon>Viridiplantae</taxon>
        <taxon>Streptophyta</taxon>
        <taxon>Embryophyta</taxon>
        <taxon>Tracheophyta</taxon>
        <taxon>Spermatophyta</taxon>
        <taxon>Magnoliopsida</taxon>
        <taxon>Liliopsida</taxon>
        <taxon>Poales</taxon>
        <taxon>Poaceae</taxon>
        <taxon>PACMAD clade</taxon>
        <taxon>Panicoideae</taxon>
        <taxon>Panicodae</taxon>
        <taxon>Paniceae</taxon>
        <taxon>Panicinae</taxon>
        <taxon>Panicum</taxon>
        <taxon>Panicum sect. Hiantes</taxon>
    </lineage>
</organism>
<feature type="region of interest" description="Disordered" evidence="1">
    <location>
        <begin position="51"/>
        <end position="88"/>
    </location>
</feature>
<comment type="caution">
    <text evidence="2">The sequence shown here is derived from an EMBL/GenBank/DDBJ whole genome shotgun (WGS) entry which is preliminary data.</text>
</comment>
<proteinExistence type="predicted"/>
<reference evidence="2" key="1">
    <citation type="submission" date="2020-05" db="EMBL/GenBank/DDBJ databases">
        <title>WGS assembly of Panicum virgatum.</title>
        <authorList>
            <person name="Lovell J.T."/>
            <person name="Jenkins J."/>
            <person name="Shu S."/>
            <person name="Juenger T.E."/>
            <person name="Schmutz J."/>
        </authorList>
    </citation>
    <scope>NUCLEOTIDE SEQUENCE</scope>
    <source>
        <strain evidence="2">AP13</strain>
    </source>
</reference>
<accession>A0A8T0RW59</accession>
<keyword evidence="3" id="KW-1185">Reference proteome</keyword>